<evidence type="ECO:0000256" key="2">
    <source>
        <dbReference type="SAM" id="SignalP"/>
    </source>
</evidence>
<reference evidence="3 4" key="1">
    <citation type="submission" date="2018-08" db="EMBL/GenBank/DDBJ databases">
        <title>Aeromicrobium sp. M2KJ-4, whole genome shotgun sequence.</title>
        <authorList>
            <person name="Tuo L."/>
        </authorList>
    </citation>
    <scope>NUCLEOTIDE SEQUENCE [LARGE SCALE GENOMIC DNA]</scope>
    <source>
        <strain evidence="3 4">M2KJ-4</strain>
    </source>
</reference>
<dbReference type="Proteomes" id="UP000265581">
    <property type="component" value="Unassembled WGS sequence"/>
</dbReference>
<organism evidence="3 4">
    <name type="scientific">Aeromicrobium endophyticum</name>
    <dbReference type="NCBI Taxonomy" id="2292704"/>
    <lineage>
        <taxon>Bacteria</taxon>
        <taxon>Bacillati</taxon>
        <taxon>Actinomycetota</taxon>
        <taxon>Actinomycetes</taxon>
        <taxon>Propionibacteriales</taxon>
        <taxon>Nocardioidaceae</taxon>
        <taxon>Aeromicrobium</taxon>
    </lineage>
</organism>
<dbReference type="EMBL" id="QUBR01000002">
    <property type="protein sequence ID" value="REK70342.1"/>
    <property type="molecule type" value="Genomic_DNA"/>
</dbReference>
<keyword evidence="4" id="KW-1185">Reference proteome</keyword>
<evidence type="ECO:0000313" key="4">
    <source>
        <dbReference type="Proteomes" id="UP000265581"/>
    </source>
</evidence>
<dbReference type="RefSeq" id="WP_119704937.1">
    <property type="nucleotide sequence ID" value="NZ_JBHSOI010000002.1"/>
</dbReference>
<dbReference type="OrthoDB" id="3199549at2"/>
<comment type="caution">
    <text evidence="3">The sequence shown here is derived from an EMBL/GenBank/DDBJ whole genome shotgun (WGS) entry which is preliminary data.</text>
</comment>
<name>A0A371P313_9ACTN</name>
<evidence type="ECO:0000256" key="1">
    <source>
        <dbReference type="SAM" id="MobiDB-lite"/>
    </source>
</evidence>
<feature type="region of interest" description="Disordered" evidence="1">
    <location>
        <begin position="618"/>
        <end position="647"/>
    </location>
</feature>
<dbReference type="NCBIfam" id="TIGR03057">
    <property type="entry name" value="xxxLxxG_by_4"/>
    <property type="match status" value="8"/>
</dbReference>
<accession>A0A371P313</accession>
<feature type="chain" id="PRO_5016638671" evidence="2">
    <location>
        <begin position="32"/>
        <end position="762"/>
    </location>
</feature>
<evidence type="ECO:0000313" key="3">
    <source>
        <dbReference type="EMBL" id="REK70342.1"/>
    </source>
</evidence>
<gene>
    <name evidence="3" type="ORF">DX116_14450</name>
</gene>
<proteinExistence type="predicted"/>
<feature type="signal peptide" evidence="2">
    <location>
        <begin position="1"/>
        <end position="31"/>
    </location>
</feature>
<keyword evidence="2" id="KW-0732">Signal</keyword>
<protein>
    <submittedName>
        <fullName evidence="3">Uncharacterized protein</fullName>
    </submittedName>
</protein>
<dbReference type="InterPro" id="IPR023908">
    <property type="entry name" value="xxxLxxG_rpt"/>
</dbReference>
<sequence length="762" mass="75714">MSARNRRRSTIIGVSGLSLAVAGVVAPGAFAAETVDGDVKVSNTETVQIQTDASGKVDTKRVYDQLVLIGKGKVDISNPVSTSGLRNLDGFGGFDVRDGKVRVKTSVDGTKKYRSVSTFTKQLPIDVKATYTLDGKKIEPGDVVGKSGELEVRYVITNTTGTTEDVTYKNGTGAEVSAPERVVVPMVASMTTVLPSSFTKVQTDGANAAGDGRGGTQLSFTMTLIPPIGKATAEIGYKAQVKDAVIPAASISALPVDPLQNTSFATAASGYSGGAETGQDLTAGATQIDTNVLKLRDGASDLVDGIIQLRDGADKLSKGLQDDAAPGAKKLAKGAGDLDAGAKKLSGGTGDLSDGATKLKKGAGQLSDGTDKLSAGANKLNKGASDLSDGLKTAAAGGPALLEGVAQLKAGAQSVDAGLVKLSAATTAGGTTFKNTFANSVDGAITAFVDGFAPSLNGALDNLNALVQASSATPTEKATFAGNVAGTKTGLKNGLKSAMDGNLAPPLKSGVNNGVDQLTGGVAGGVGTPTSTIPDGNGGQGPSLRNGVAQLIGGLTKLEGKGGELADGLKKLSTGAGQLKDGTGDLSKGAGDLDAGAGALSKGTGDLKAGTEKLDAGAGALKDGTGKLSDGASKLSDGLGTAASGSGQLAEGLDTAAESAPALPEGAERLSKEGTSQLVQRGDATAVDFGKRYALLEAGAKRAASAQPYGSPEGATALTAYKYEIAGESGEDSANLKRGIAAIALLAMAGAVATIRRRRILG</sequence>
<dbReference type="AlphaFoldDB" id="A0A371P313"/>